<evidence type="ECO:0000313" key="1">
    <source>
        <dbReference type="EMBL" id="EFW24148.1"/>
    </source>
</evidence>
<dbReference type="HOGENOM" id="CLU_2234809_0_0_9"/>
<dbReference type="STRING" id="706433.HMPREF9430_01238"/>
<keyword evidence="2" id="KW-1185">Reference proteome</keyword>
<evidence type="ECO:0000313" key="2">
    <source>
        <dbReference type="Proteomes" id="UP000004097"/>
    </source>
</evidence>
<dbReference type="OrthoDB" id="679907at2"/>
<dbReference type="EMBL" id="AECQ01000027">
    <property type="protein sequence ID" value="EFW24148.1"/>
    <property type="molecule type" value="Genomic_DNA"/>
</dbReference>
<organism evidence="1 2">
    <name type="scientific">Solobacterium moorei F0204</name>
    <dbReference type="NCBI Taxonomy" id="706433"/>
    <lineage>
        <taxon>Bacteria</taxon>
        <taxon>Bacillati</taxon>
        <taxon>Bacillota</taxon>
        <taxon>Erysipelotrichia</taxon>
        <taxon>Erysipelotrichales</taxon>
        <taxon>Erysipelotrichaceae</taxon>
        <taxon>Solobacterium</taxon>
    </lineage>
</organism>
<comment type="caution">
    <text evidence="1">The sequence shown here is derived from an EMBL/GenBank/DDBJ whole genome shotgun (WGS) entry which is preliminary data.</text>
</comment>
<proteinExistence type="predicted"/>
<dbReference type="Proteomes" id="UP000004097">
    <property type="component" value="Unassembled WGS sequence"/>
</dbReference>
<accession>E7MNW7</accession>
<name>E7MNW7_9FIRM</name>
<dbReference type="RefSeq" id="WP_006526055.1">
    <property type="nucleotide sequence ID" value="NZ_GL637664.1"/>
</dbReference>
<reference evidence="1 2" key="1">
    <citation type="submission" date="2010-08" db="EMBL/GenBank/DDBJ databases">
        <authorList>
            <person name="Weinstock G."/>
            <person name="Sodergren E."/>
            <person name="Clifton S."/>
            <person name="Fulton L."/>
            <person name="Fulton B."/>
            <person name="Courtney L."/>
            <person name="Fronick C."/>
            <person name="Harrison M."/>
            <person name="Strong C."/>
            <person name="Farmer C."/>
            <person name="Delahaunty K."/>
            <person name="Markovic C."/>
            <person name="Hall O."/>
            <person name="Minx P."/>
            <person name="Tomlinson C."/>
            <person name="Mitreva M."/>
            <person name="Hou S."/>
            <person name="Chen J."/>
            <person name="Wollam A."/>
            <person name="Pepin K.H."/>
            <person name="Johnson M."/>
            <person name="Bhonagiri V."/>
            <person name="Zhang X."/>
            <person name="Suruliraj S."/>
            <person name="Warren W."/>
            <person name="Chinwalla A."/>
            <person name="Mardis E.R."/>
            <person name="Wilson R.K."/>
        </authorList>
    </citation>
    <scope>NUCLEOTIDE SEQUENCE [LARGE SCALE GENOMIC DNA]</scope>
    <source>
        <strain evidence="1 2">F0204</strain>
    </source>
</reference>
<protein>
    <submittedName>
        <fullName evidence="1">Uncharacterized protein</fullName>
    </submittedName>
</protein>
<sequence length="105" mass="12386">MAMVENKIENYTWRWCLVGNIVDKRFYGEEHEIKSGIKLFSPSTKVYIAPHQWGDGGDNLVVLGKPRHKKGLIECIIKREHICNWRLQKIYPSKVLNRMNCSKYH</sequence>
<gene>
    <name evidence="1" type="ORF">HMPREF9430_01238</name>
</gene>
<dbReference type="AlphaFoldDB" id="E7MNW7"/>
<dbReference type="eggNOG" id="ENOG50336V0">
    <property type="taxonomic scope" value="Bacteria"/>
</dbReference>